<feature type="domain" description="SET" evidence="1">
    <location>
        <begin position="40"/>
        <end position="166"/>
    </location>
</feature>
<dbReference type="InterPro" id="IPR053114">
    <property type="entry name" value="ATXR5/ATXR6"/>
</dbReference>
<dbReference type="EMBL" id="JAAGAX010000011">
    <property type="protein sequence ID" value="KAF2299321.1"/>
    <property type="molecule type" value="Genomic_DNA"/>
</dbReference>
<name>A0A6A6LD09_HEVBR</name>
<organism evidence="2 3">
    <name type="scientific">Hevea brasiliensis</name>
    <name type="common">Para rubber tree</name>
    <name type="synonym">Siphonia brasiliensis</name>
    <dbReference type="NCBI Taxonomy" id="3981"/>
    <lineage>
        <taxon>Eukaryota</taxon>
        <taxon>Viridiplantae</taxon>
        <taxon>Streptophyta</taxon>
        <taxon>Embryophyta</taxon>
        <taxon>Tracheophyta</taxon>
        <taxon>Spermatophyta</taxon>
        <taxon>Magnoliopsida</taxon>
        <taxon>eudicotyledons</taxon>
        <taxon>Gunneridae</taxon>
        <taxon>Pentapetalae</taxon>
        <taxon>rosids</taxon>
        <taxon>fabids</taxon>
        <taxon>Malpighiales</taxon>
        <taxon>Euphorbiaceae</taxon>
        <taxon>Crotonoideae</taxon>
        <taxon>Micrandreae</taxon>
        <taxon>Hevea</taxon>
    </lineage>
</organism>
<keyword evidence="3" id="KW-1185">Reference proteome</keyword>
<evidence type="ECO:0000259" key="1">
    <source>
        <dbReference type="PROSITE" id="PS50280"/>
    </source>
</evidence>
<accession>A0A6A6LD09</accession>
<dbReference type="Proteomes" id="UP000467840">
    <property type="component" value="Chromosome 1"/>
</dbReference>
<dbReference type="Pfam" id="PF04398">
    <property type="entry name" value="DUF538"/>
    <property type="match status" value="1"/>
</dbReference>
<dbReference type="PANTHER" id="PTHR48442">
    <property type="entry name" value="SET DOMAIN-CONTAINING PROTEIN"/>
    <property type="match status" value="1"/>
</dbReference>
<dbReference type="InterPro" id="IPR036758">
    <property type="entry name" value="At5g01610-like"/>
</dbReference>
<dbReference type="InterPro" id="IPR001214">
    <property type="entry name" value="SET_dom"/>
</dbReference>
<dbReference type="AlphaFoldDB" id="A0A6A6LD09"/>
<dbReference type="InterPro" id="IPR046341">
    <property type="entry name" value="SET_dom_sf"/>
</dbReference>
<dbReference type="Gene3D" id="2.170.270.10">
    <property type="entry name" value="SET domain"/>
    <property type="match status" value="1"/>
</dbReference>
<dbReference type="SUPFAM" id="SSF141562">
    <property type="entry name" value="At5g01610-like"/>
    <property type="match status" value="1"/>
</dbReference>
<sequence>MAPRSANRPDLEKGGMQVLTKEDIETLNLCKSMMDRGECPPLMVVFDPQEGFTVEADKFIKDLTIITEYVGDVDYLKSRENDDGDSMMTLLCAANPAQSLVICPDKHGNIARFINGINNHSPDGKKKQNLKCVRFNVNGGAEIVYGAEECHRHSIELLEELGFPKGVLPLQDLEECGRVRETGFVWMKQKAPKKFKMKKMTGIKSKQMFLWVPIIEMSIEDPASKKIHFKTPMGIGKSFPITAFMTDEEKQQKQLEQSIE</sequence>
<dbReference type="Gene3D" id="2.30.240.10">
    <property type="entry name" value="At5g01610-like"/>
    <property type="match status" value="1"/>
</dbReference>
<evidence type="ECO:0000313" key="2">
    <source>
        <dbReference type="EMBL" id="KAF2299321.1"/>
    </source>
</evidence>
<dbReference type="InterPro" id="IPR007493">
    <property type="entry name" value="DUF538"/>
</dbReference>
<evidence type="ECO:0000313" key="3">
    <source>
        <dbReference type="Proteomes" id="UP000467840"/>
    </source>
</evidence>
<dbReference type="PROSITE" id="PS50280">
    <property type="entry name" value="SET"/>
    <property type="match status" value="1"/>
</dbReference>
<gene>
    <name evidence="2" type="ORF">GH714_031517</name>
</gene>
<comment type="caution">
    <text evidence="2">The sequence shown here is derived from an EMBL/GenBank/DDBJ whole genome shotgun (WGS) entry which is preliminary data.</text>
</comment>
<protein>
    <recommendedName>
        <fullName evidence="1">SET domain-containing protein</fullName>
    </recommendedName>
</protein>
<dbReference type="SUPFAM" id="SSF82199">
    <property type="entry name" value="SET domain"/>
    <property type="match status" value="1"/>
</dbReference>
<dbReference type="PANTHER" id="PTHR48442:SF1">
    <property type="entry name" value="SET DOMAIN-CONTAINING PROTEIN"/>
    <property type="match status" value="1"/>
</dbReference>
<proteinExistence type="predicted"/>
<reference evidence="2 3" key="1">
    <citation type="journal article" date="2020" name="Mol. Plant">
        <title>The Chromosome-Based Rubber Tree Genome Provides New Insights into Spurge Genome Evolution and Rubber Biosynthesis.</title>
        <authorList>
            <person name="Liu J."/>
            <person name="Shi C."/>
            <person name="Shi C.C."/>
            <person name="Li W."/>
            <person name="Zhang Q.J."/>
            <person name="Zhang Y."/>
            <person name="Li K."/>
            <person name="Lu H.F."/>
            <person name="Shi C."/>
            <person name="Zhu S.T."/>
            <person name="Xiao Z.Y."/>
            <person name="Nan H."/>
            <person name="Yue Y."/>
            <person name="Zhu X.G."/>
            <person name="Wu Y."/>
            <person name="Hong X.N."/>
            <person name="Fan G.Y."/>
            <person name="Tong Y."/>
            <person name="Zhang D."/>
            <person name="Mao C.L."/>
            <person name="Liu Y.L."/>
            <person name="Hao S.J."/>
            <person name="Liu W.Q."/>
            <person name="Lv M.Q."/>
            <person name="Zhang H.B."/>
            <person name="Liu Y."/>
            <person name="Hu-Tang G.R."/>
            <person name="Wang J.P."/>
            <person name="Wang J.H."/>
            <person name="Sun Y.H."/>
            <person name="Ni S.B."/>
            <person name="Chen W.B."/>
            <person name="Zhang X.C."/>
            <person name="Jiao Y.N."/>
            <person name="Eichler E.E."/>
            <person name="Li G.H."/>
            <person name="Liu X."/>
            <person name="Gao L.Z."/>
        </authorList>
    </citation>
    <scope>NUCLEOTIDE SEQUENCE [LARGE SCALE GENOMIC DNA]</scope>
    <source>
        <strain evidence="3">cv. GT1</strain>
        <tissue evidence="2">Leaf</tissue>
    </source>
</reference>